<dbReference type="SUPFAM" id="SSF52172">
    <property type="entry name" value="CheY-like"/>
    <property type="match status" value="1"/>
</dbReference>
<dbReference type="GO" id="GO:0000160">
    <property type="term" value="P:phosphorelay signal transduction system"/>
    <property type="evidence" value="ECO:0007669"/>
    <property type="project" value="InterPro"/>
</dbReference>
<dbReference type="PROSITE" id="PS50110">
    <property type="entry name" value="RESPONSE_REGULATORY"/>
    <property type="match status" value="1"/>
</dbReference>
<evidence type="ECO:0000256" key="1">
    <source>
        <dbReference type="PROSITE-ProRule" id="PRU00169"/>
    </source>
</evidence>
<name>A0A5M6ZGA7_9PROT</name>
<accession>A0A5M6ZGA7</accession>
<dbReference type="Proteomes" id="UP000325122">
    <property type="component" value="Unassembled WGS sequence"/>
</dbReference>
<dbReference type="InterPro" id="IPR001789">
    <property type="entry name" value="Sig_transdc_resp-reg_receiver"/>
</dbReference>
<evidence type="ECO:0000313" key="4">
    <source>
        <dbReference type="Proteomes" id="UP000325122"/>
    </source>
</evidence>
<dbReference type="AlphaFoldDB" id="A0A5M6ZGA7"/>
<dbReference type="EMBL" id="VWOJ01000002">
    <property type="protein sequence ID" value="KAA5803320.1"/>
    <property type="molecule type" value="Genomic_DNA"/>
</dbReference>
<keyword evidence="4" id="KW-1185">Reference proteome</keyword>
<dbReference type="Gene3D" id="3.40.50.2300">
    <property type="match status" value="1"/>
</dbReference>
<evidence type="ECO:0000313" key="3">
    <source>
        <dbReference type="EMBL" id="KAA5803320.1"/>
    </source>
</evidence>
<dbReference type="InterPro" id="IPR011006">
    <property type="entry name" value="CheY-like_superfamily"/>
</dbReference>
<reference evidence="3 4" key="1">
    <citation type="submission" date="2019-09" db="EMBL/GenBank/DDBJ databases">
        <authorList>
            <person name="Kevbrin V."/>
            <person name="Grouzdev D.S."/>
        </authorList>
    </citation>
    <scope>NUCLEOTIDE SEQUENCE [LARGE SCALE GENOMIC DNA]</scope>
    <source>
        <strain evidence="3 4">G-192</strain>
    </source>
</reference>
<proteinExistence type="predicted"/>
<dbReference type="RefSeq" id="WP_150022589.1">
    <property type="nucleotide sequence ID" value="NZ_VWOJ01000002.1"/>
</dbReference>
<gene>
    <name evidence="3" type="ORF">F1654_05790</name>
</gene>
<evidence type="ECO:0000259" key="2">
    <source>
        <dbReference type="PROSITE" id="PS50110"/>
    </source>
</evidence>
<protein>
    <recommendedName>
        <fullName evidence="2">Response regulatory domain-containing protein</fullName>
    </recommendedName>
</protein>
<comment type="caution">
    <text evidence="3">The sequence shown here is derived from an EMBL/GenBank/DDBJ whole genome shotgun (WGS) entry which is preliminary data.</text>
</comment>
<comment type="caution">
    <text evidence="1">Lacks conserved residue(s) required for the propagation of feature annotation.</text>
</comment>
<feature type="domain" description="Response regulatory" evidence="2">
    <location>
        <begin position="21"/>
        <end position="141"/>
    </location>
</feature>
<sequence>MTGPHTGNAEAISRADWRARPVVVCEPSAFLRRLTADILRQSGAGRITAVDDPDAALWFMRNTRRAVLVAGWGEAGGAPDAAALVRRLRQETGPAGLAPAVILSSRRASQDIERARDSGVDALALRPAAPRDVTLRLDAAAARTRPFVQSEFFKGPDRRLRPGAGAAFKRGADIKAGLTTPLEAARAQAEAMIMRMRRQRDPLAARVGASLMAFLDGARTLGPAEAEITTLHRATLAKLEDLHAAPKDVRAEIVDSLERLTTRRRAA</sequence>
<organism evidence="3 4">
    <name type="scientific">Alkalicaulis satelles</name>
    <dbReference type="NCBI Taxonomy" id="2609175"/>
    <lineage>
        <taxon>Bacteria</taxon>
        <taxon>Pseudomonadati</taxon>
        <taxon>Pseudomonadota</taxon>
        <taxon>Alphaproteobacteria</taxon>
        <taxon>Maricaulales</taxon>
        <taxon>Maricaulaceae</taxon>
        <taxon>Alkalicaulis</taxon>
    </lineage>
</organism>